<dbReference type="RefSeq" id="WP_054404259.1">
    <property type="nucleotide sequence ID" value="NZ_LIUT01000003.1"/>
</dbReference>
<keyword evidence="1" id="KW-0812">Transmembrane</keyword>
<evidence type="ECO:0000313" key="3">
    <source>
        <dbReference type="Proteomes" id="UP000036932"/>
    </source>
</evidence>
<protein>
    <submittedName>
        <fullName evidence="2">Uncharacterized protein</fullName>
    </submittedName>
</protein>
<feature type="transmembrane region" description="Helical" evidence="1">
    <location>
        <begin position="56"/>
        <end position="89"/>
    </location>
</feature>
<feature type="transmembrane region" description="Helical" evidence="1">
    <location>
        <begin position="12"/>
        <end position="44"/>
    </location>
</feature>
<keyword evidence="1" id="KW-1133">Transmembrane helix</keyword>
<name>A0A0M1NL81_9BACL</name>
<gene>
    <name evidence="2" type="ORF">AM231_20305</name>
</gene>
<organism evidence="2 3">
    <name type="scientific">Paenibacillus solani</name>
    <dbReference type="NCBI Taxonomy" id="1705565"/>
    <lineage>
        <taxon>Bacteria</taxon>
        <taxon>Bacillati</taxon>
        <taxon>Bacillota</taxon>
        <taxon>Bacilli</taxon>
        <taxon>Bacillales</taxon>
        <taxon>Paenibacillaceae</taxon>
        <taxon>Paenibacillus</taxon>
    </lineage>
</organism>
<sequence>MRNSRGNGMSILLIGLGILVLLGVFGPLLGWLFSLLIPVLIVALGYYGIRRGNTLMGWVVLGIGLVWLMSKLSWVLAPILGIILIVYGVSRMKNGRHRY</sequence>
<evidence type="ECO:0000256" key="1">
    <source>
        <dbReference type="SAM" id="Phobius"/>
    </source>
</evidence>
<proteinExistence type="predicted"/>
<dbReference type="Proteomes" id="UP000036932">
    <property type="component" value="Unassembled WGS sequence"/>
</dbReference>
<keyword evidence="3" id="KW-1185">Reference proteome</keyword>
<dbReference type="PATRIC" id="fig|1705565.3.peg.6031"/>
<dbReference type="EMBL" id="LIUT01000003">
    <property type="protein sequence ID" value="KOR82649.1"/>
    <property type="molecule type" value="Genomic_DNA"/>
</dbReference>
<accession>A0A0M1NL81</accession>
<dbReference type="OrthoDB" id="2679996at2"/>
<comment type="caution">
    <text evidence="2">The sequence shown here is derived from an EMBL/GenBank/DDBJ whole genome shotgun (WGS) entry which is preliminary data.</text>
</comment>
<evidence type="ECO:0000313" key="2">
    <source>
        <dbReference type="EMBL" id="KOR82649.1"/>
    </source>
</evidence>
<keyword evidence="1" id="KW-0472">Membrane</keyword>
<dbReference type="AlphaFoldDB" id="A0A0M1NL81"/>
<reference evidence="3" key="1">
    <citation type="submission" date="2015-08" db="EMBL/GenBank/DDBJ databases">
        <title>Genome sequencing project for genomic taxonomy and phylogenomics of Bacillus-like bacteria.</title>
        <authorList>
            <person name="Liu B."/>
            <person name="Wang J."/>
            <person name="Zhu Y."/>
            <person name="Liu G."/>
            <person name="Chen Q."/>
            <person name="Chen Z."/>
            <person name="Lan J."/>
            <person name="Che J."/>
            <person name="Ge C."/>
            <person name="Shi H."/>
            <person name="Pan Z."/>
            <person name="Liu X."/>
        </authorList>
    </citation>
    <scope>NUCLEOTIDE SEQUENCE [LARGE SCALE GENOMIC DNA]</scope>
    <source>
        <strain evidence="3">FJAT-22460</strain>
    </source>
</reference>